<dbReference type="OrthoDB" id="9810688at2"/>
<dbReference type="GO" id="GO:0051539">
    <property type="term" value="F:4 iron, 4 sulfur cluster binding"/>
    <property type="evidence" value="ECO:0007669"/>
    <property type="project" value="UniProtKB-KW"/>
</dbReference>
<dbReference type="PANTHER" id="PTHR43177:SF5">
    <property type="entry name" value="ANAEROBIC DIMETHYL SULFOXIDE REDUCTASE CHAIN B-RELATED"/>
    <property type="match status" value="1"/>
</dbReference>
<organism evidence="9 10">
    <name type="scientific">Thermanaeromonas toyohensis ToBE</name>
    <dbReference type="NCBI Taxonomy" id="698762"/>
    <lineage>
        <taxon>Bacteria</taxon>
        <taxon>Bacillati</taxon>
        <taxon>Bacillota</taxon>
        <taxon>Clostridia</taxon>
        <taxon>Neomoorellales</taxon>
        <taxon>Neomoorellaceae</taxon>
        <taxon>Thermanaeromonas</taxon>
    </lineage>
</organism>
<dbReference type="PROSITE" id="PS00198">
    <property type="entry name" value="4FE4S_FER_1"/>
    <property type="match status" value="1"/>
</dbReference>
<dbReference type="AlphaFoldDB" id="A0A1W1VGG9"/>
<dbReference type="Pfam" id="PF13247">
    <property type="entry name" value="Fer4_11"/>
    <property type="match status" value="1"/>
</dbReference>
<keyword evidence="1" id="KW-0813">Transport</keyword>
<evidence type="ECO:0000256" key="5">
    <source>
        <dbReference type="ARBA" id="ARBA00022982"/>
    </source>
</evidence>
<keyword evidence="7" id="KW-0411">Iron-sulfur</keyword>
<evidence type="ECO:0000256" key="2">
    <source>
        <dbReference type="ARBA" id="ARBA00022485"/>
    </source>
</evidence>
<dbReference type="SUPFAM" id="SSF54862">
    <property type="entry name" value="4Fe-4S ferredoxins"/>
    <property type="match status" value="1"/>
</dbReference>
<gene>
    <name evidence="9" type="ORF">SAMN00808754_0638</name>
</gene>
<evidence type="ECO:0000259" key="8">
    <source>
        <dbReference type="PROSITE" id="PS51379"/>
    </source>
</evidence>
<feature type="domain" description="4Fe-4S ferredoxin-type" evidence="8">
    <location>
        <begin position="69"/>
        <end position="98"/>
    </location>
</feature>
<dbReference type="GO" id="GO:0046872">
    <property type="term" value="F:metal ion binding"/>
    <property type="evidence" value="ECO:0007669"/>
    <property type="project" value="UniProtKB-KW"/>
</dbReference>
<keyword evidence="3" id="KW-0479">Metal-binding</keyword>
<evidence type="ECO:0000256" key="6">
    <source>
        <dbReference type="ARBA" id="ARBA00023004"/>
    </source>
</evidence>
<evidence type="ECO:0000256" key="4">
    <source>
        <dbReference type="ARBA" id="ARBA00022737"/>
    </source>
</evidence>
<evidence type="ECO:0000256" key="3">
    <source>
        <dbReference type="ARBA" id="ARBA00022723"/>
    </source>
</evidence>
<sequence>MKKQIFHRPERCLFCLSCELACAATQKKARREELPAWPRLKAGHLCSHCQDAPCVRGCTSGAMHFDERGYVISDSEKCVGCWMCIALCPQGAVIPRPDGERKVWKCDGCQDRGTIPACTAACPTGALVWSESPWEI</sequence>
<evidence type="ECO:0000313" key="9">
    <source>
        <dbReference type="EMBL" id="SMB92448.1"/>
    </source>
</evidence>
<dbReference type="InterPro" id="IPR017896">
    <property type="entry name" value="4Fe4S_Fe-S-bd"/>
</dbReference>
<protein>
    <submittedName>
        <fullName evidence="9">Carbon-monoxide dehydrogenase iron sulfur subunit</fullName>
    </submittedName>
</protein>
<evidence type="ECO:0000256" key="1">
    <source>
        <dbReference type="ARBA" id="ARBA00022448"/>
    </source>
</evidence>
<dbReference type="Proteomes" id="UP000192569">
    <property type="component" value="Chromosome I"/>
</dbReference>
<dbReference type="InterPro" id="IPR050954">
    <property type="entry name" value="ET_IronSulfur_Cluster-Binding"/>
</dbReference>
<keyword evidence="2" id="KW-0004">4Fe-4S</keyword>
<keyword evidence="10" id="KW-1185">Reference proteome</keyword>
<name>A0A1W1VGG9_9FIRM</name>
<dbReference type="PROSITE" id="PS51379">
    <property type="entry name" value="4FE4S_FER_2"/>
    <property type="match status" value="1"/>
</dbReference>
<dbReference type="EMBL" id="LT838272">
    <property type="protein sequence ID" value="SMB92448.1"/>
    <property type="molecule type" value="Genomic_DNA"/>
</dbReference>
<accession>A0A1W1VGG9</accession>
<dbReference type="InterPro" id="IPR017900">
    <property type="entry name" value="4Fe4S_Fe_S_CS"/>
</dbReference>
<proteinExistence type="predicted"/>
<dbReference type="RefSeq" id="WP_084663966.1">
    <property type="nucleotide sequence ID" value="NZ_LT838272.1"/>
</dbReference>
<keyword evidence="4" id="KW-0677">Repeat</keyword>
<evidence type="ECO:0000256" key="7">
    <source>
        <dbReference type="ARBA" id="ARBA00023014"/>
    </source>
</evidence>
<evidence type="ECO:0000313" key="10">
    <source>
        <dbReference type="Proteomes" id="UP000192569"/>
    </source>
</evidence>
<dbReference type="STRING" id="698762.SAMN00808754_0638"/>
<keyword evidence="6" id="KW-0408">Iron</keyword>
<dbReference type="PANTHER" id="PTHR43177">
    <property type="entry name" value="PROTEIN NRFC"/>
    <property type="match status" value="1"/>
</dbReference>
<reference evidence="9 10" key="1">
    <citation type="submission" date="2017-04" db="EMBL/GenBank/DDBJ databases">
        <authorList>
            <person name="Afonso C.L."/>
            <person name="Miller P.J."/>
            <person name="Scott M.A."/>
            <person name="Spackman E."/>
            <person name="Goraichik I."/>
            <person name="Dimitrov K.M."/>
            <person name="Suarez D.L."/>
            <person name="Swayne D.E."/>
        </authorList>
    </citation>
    <scope>NUCLEOTIDE SEQUENCE [LARGE SCALE GENOMIC DNA]</scope>
    <source>
        <strain evidence="9 10">ToBE</strain>
    </source>
</reference>
<dbReference type="Gene3D" id="3.30.70.20">
    <property type="match status" value="2"/>
</dbReference>
<keyword evidence="5" id="KW-0249">Electron transport</keyword>